<evidence type="ECO:0000259" key="13">
    <source>
        <dbReference type="Pfam" id="PF00535"/>
    </source>
</evidence>
<sequence length="237" mass="26989">MIFSIVIPAYNEEDRIRRTLEETSRWLESESMSAEILVVSDGSRDGTRKVVESFSAPKNVKLHCMEYFPNRGKGYAVRHGMLHAEGERILFMDADYSVPASFIHTAMGMLDEGADVAIASRAMAGSTIQQHQKPVRELAGKCYTLIQNLYLGLSYPDTQCGFKLFSRKACQDLFARQKLHSVIFDPEILYLAHRLGYSVSQFPVAWTHQEDSRIQYDSISKTLAVFKELFRIRQIHG</sequence>
<dbReference type="PANTHER" id="PTHR10859:SF91">
    <property type="entry name" value="DOLICHYL-PHOSPHATE BETA-GLUCOSYLTRANSFERASE"/>
    <property type="match status" value="1"/>
</dbReference>
<dbReference type="EMBL" id="JAPFPW010000011">
    <property type="protein sequence ID" value="MCW7754335.1"/>
    <property type="molecule type" value="Genomic_DNA"/>
</dbReference>
<dbReference type="RefSeq" id="WP_265425255.1">
    <property type="nucleotide sequence ID" value="NZ_JAPFPW010000011.1"/>
</dbReference>
<keyword evidence="6" id="KW-0808">Transferase</keyword>
<evidence type="ECO:0000256" key="4">
    <source>
        <dbReference type="ARBA" id="ARBA00012583"/>
    </source>
</evidence>
<comment type="caution">
    <text evidence="14">The sequence shown here is derived from an EMBL/GenBank/DDBJ whole genome shotgun (WGS) entry which is preliminary data.</text>
</comment>
<dbReference type="InterPro" id="IPR001173">
    <property type="entry name" value="Glyco_trans_2-like"/>
</dbReference>
<organism evidence="14 15">
    <name type="scientific">Desulfobotulus pelophilus</name>
    <dbReference type="NCBI Taxonomy" id="2823377"/>
    <lineage>
        <taxon>Bacteria</taxon>
        <taxon>Pseudomonadati</taxon>
        <taxon>Thermodesulfobacteriota</taxon>
        <taxon>Desulfobacteria</taxon>
        <taxon>Desulfobacterales</taxon>
        <taxon>Desulfobacteraceae</taxon>
        <taxon>Desulfobotulus</taxon>
    </lineage>
</organism>
<dbReference type="SUPFAM" id="SSF53448">
    <property type="entry name" value="Nucleotide-diphospho-sugar transferases"/>
    <property type="match status" value="1"/>
</dbReference>
<evidence type="ECO:0000256" key="10">
    <source>
        <dbReference type="ARBA" id="ARBA00022989"/>
    </source>
</evidence>
<evidence type="ECO:0000313" key="14">
    <source>
        <dbReference type="EMBL" id="MCW7754335.1"/>
    </source>
</evidence>
<keyword evidence="7" id="KW-0812">Transmembrane</keyword>
<comment type="pathway">
    <text evidence="2">Protein modification; protein glycosylation.</text>
</comment>
<dbReference type="Proteomes" id="UP001209681">
    <property type="component" value="Unassembled WGS sequence"/>
</dbReference>
<evidence type="ECO:0000256" key="8">
    <source>
        <dbReference type="ARBA" id="ARBA00022824"/>
    </source>
</evidence>
<dbReference type="CDD" id="cd04188">
    <property type="entry name" value="DPG_synthase"/>
    <property type="match status" value="1"/>
</dbReference>
<dbReference type="EC" id="2.4.1.117" evidence="4"/>
<evidence type="ECO:0000256" key="9">
    <source>
        <dbReference type="ARBA" id="ARBA00022968"/>
    </source>
</evidence>
<feature type="domain" description="Glycosyltransferase 2-like" evidence="13">
    <location>
        <begin position="4"/>
        <end position="174"/>
    </location>
</feature>
<dbReference type="PANTHER" id="PTHR10859">
    <property type="entry name" value="GLYCOSYL TRANSFERASE"/>
    <property type="match status" value="1"/>
</dbReference>
<keyword evidence="8" id="KW-0256">Endoplasmic reticulum</keyword>
<gene>
    <name evidence="14" type="ORF">OOT00_10090</name>
</gene>
<dbReference type="Pfam" id="PF00535">
    <property type="entry name" value="Glycos_transf_2"/>
    <property type="match status" value="1"/>
</dbReference>
<dbReference type="InterPro" id="IPR035518">
    <property type="entry name" value="DPG_synthase"/>
</dbReference>
<evidence type="ECO:0000256" key="3">
    <source>
        <dbReference type="ARBA" id="ARBA00006739"/>
    </source>
</evidence>
<evidence type="ECO:0000256" key="5">
    <source>
        <dbReference type="ARBA" id="ARBA00022676"/>
    </source>
</evidence>
<comment type="similarity">
    <text evidence="3">Belongs to the glycosyltransferase 2 family.</text>
</comment>
<proteinExistence type="inferred from homology"/>
<keyword evidence="15" id="KW-1185">Reference proteome</keyword>
<dbReference type="InterPro" id="IPR029044">
    <property type="entry name" value="Nucleotide-diphossugar_trans"/>
</dbReference>
<reference evidence="14 15" key="1">
    <citation type="submission" date="2022-11" db="EMBL/GenBank/DDBJ databases">
        <title>Desulfobotulus tamanensis H1 sp. nov. - anaerobic, alkaliphilic, sulphate reducing bacterium isolated from terrestrial mud volcano.</title>
        <authorList>
            <person name="Frolova A."/>
            <person name="Merkel A.Y."/>
            <person name="Slobodkin A.I."/>
        </authorList>
    </citation>
    <scope>NUCLEOTIDE SEQUENCE [LARGE SCALE GENOMIC DNA]</scope>
    <source>
        <strain evidence="14 15">H1</strain>
    </source>
</reference>
<evidence type="ECO:0000256" key="12">
    <source>
        <dbReference type="ARBA" id="ARBA00045097"/>
    </source>
</evidence>
<comment type="catalytic activity">
    <reaction evidence="12">
        <text>a di-trans,poly-cis-dolichyl phosphate + UDP-alpha-D-glucose = a di-trans,poly-cis-dolichyl beta-D-glucosyl phosphate + UDP</text>
        <dbReference type="Rhea" id="RHEA:15401"/>
        <dbReference type="Rhea" id="RHEA-COMP:19498"/>
        <dbReference type="Rhea" id="RHEA-COMP:19502"/>
        <dbReference type="ChEBI" id="CHEBI:57525"/>
        <dbReference type="ChEBI" id="CHEBI:57683"/>
        <dbReference type="ChEBI" id="CHEBI:58223"/>
        <dbReference type="ChEBI" id="CHEBI:58885"/>
        <dbReference type="EC" id="2.4.1.117"/>
    </reaction>
    <physiologicalReaction direction="left-to-right" evidence="12">
        <dbReference type="Rhea" id="RHEA:15402"/>
    </physiologicalReaction>
</comment>
<evidence type="ECO:0000256" key="6">
    <source>
        <dbReference type="ARBA" id="ARBA00022679"/>
    </source>
</evidence>
<accession>A0ABT3NA72</accession>
<dbReference type="Gene3D" id="3.90.550.10">
    <property type="entry name" value="Spore Coat Polysaccharide Biosynthesis Protein SpsA, Chain A"/>
    <property type="match status" value="1"/>
</dbReference>
<protein>
    <recommendedName>
        <fullName evidence="4">dolichyl-phosphate beta-glucosyltransferase</fullName>
        <ecNumber evidence="4">2.4.1.117</ecNumber>
    </recommendedName>
</protein>
<keyword evidence="10" id="KW-1133">Transmembrane helix</keyword>
<evidence type="ECO:0000313" key="15">
    <source>
        <dbReference type="Proteomes" id="UP001209681"/>
    </source>
</evidence>
<keyword evidence="5" id="KW-0328">Glycosyltransferase</keyword>
<comment type="subcellular location">
    <subcellularLocation>
        <location evidence="1">Endoplasmic reticulum membrane</location>
        <topology evidence="1">Single-pass membrane protein</topology>
    </subcellularLocation>
</comment>
<evidence type="ECO:0000256" key="1">
    <source>
        <dbReference type="ARBA" id="ARBA00004389"/>
    </source>
</evidence>
<evidence type="ECO:0000256" key="11">
    <source>
        <dbReference type="ARBA" id="ARBA00023136"/>
    </source>
</evidence>
<keyword evidence="9" id="KW-0735">Signal-anchor</keyword>
<evidence type="ECO:0000256" key="7">
    <source>
        <dbReference type="ARBA" id="ARBA00022692"/>
    </source>
</evidence>
<evidence type="ECO:0000256" key="2">
    <source>
        <dbReference type="ARBA" id="ARBA00004922"/>
    </source>
</evidence>
<keyword evidence="11" id="KW-0472">Membrane</keyword>
<name>A0ABT3NA72_9BACT</name>